<dbReference type="GO" id="GO:0006508">
    <property type="term" value="P:proteolysis"/>
    <property type="evidence" value="ECO:0007669"/>
    <property type="project" value="InterPro"/>
</dbReference>
<evidence type="ECO:0000256" key="2">
    <source>
        <dbReference type="SAM" id="SignalP"/>
    </source>
</evidence>
<keyword evidence="5" id="KW-1185">Reference proteome</keyword>
<evidence type="ECO:0000256" key="1">
    <source>
        <dbReference type="ARBA" id="ARBA00022729"/>
    </source>
</evidence>
<dbReference type="Pfam" id="PF01364">
    <property type="entry name" value="Peptidase_C25"/>
    <property type="match status" value="1"/>
</dbReference>
<feature type="signal peptide" evidence="2">
    <location>
        <begin position="1"/>
        <end position="17"/>
    </location>
</feature>
<dbReference type="InterPro" id="IPR013783">
    <property type="entry name" value="Ig-like_fold"/>
</dbReference>
<feature type="domain" description="Gingipain" evidence="3">
    <location>
        <begin position="398"/>
        <end position="769"/>
    </location>
</feature>
<evidence type="ECO:0000313" key="4">
    <source>
        <dbReference type="EMBL" id="RZS69170.1"/>
    </source>
</evidence>
<organism evidence="4 5">
    <name type="scientific">Pseudobacter ginsenosidimutans</name>
    <dbReference type="NCBI Taxonomy" id="661488"/>
    <lineage>
        <taxon>Bacteria</taxon>
        <taxon>Pseudomonadati</taxon>
        <taxon>Bacteroidota</taxon>
        <taxon>Chitinophagia</taxon>
        <taxon>Chitinophagales</taxon>
        <taxon>Chitinophagaceae</taxon>
        <taxon>Pseudobacter</taxon>
    </lineage>
</organism>
<dbReference type="InterPro" id="IPR029030">
    <property type="entry name" value="Caspase-like_dom_sf"/>
</dbReference>
<protein>
    <submittedName>
        <fullName evidence="4">Peptidase C25-like protein</fullName>
    </submittedName>
</protein>
<dbReference type="InterPro" id="IPR029031">
    <property type="entry name" value="Gingipain_N_sf"/>
</dbReference>
<proteinExistence type="predicted"/>
<dbReference type="GO" id="GO:0008234">
    <property type="term" value="F:cysteine-type peptidase activity"/>
    <property type="evidence" value="ECO:0007669"/>
    <property type="project" value="InterPro"/>
</dbReference>
<name>A0A4V2F091_9BACT</name>
<dbReference type="Gene3D" id="3.40.50.10390">
    <property type="entry name" value="Gingipain r, domain 1"/>
    <property type="match status" value="1"/>
</dbReference>
<dbReference type="Gene3D" id="2.60.40.4070">
    <property type="match status" value="1"/>
</dbReference>
<gene>
    <name evidence="4" type="ORF">EV199_4998</name>
</gene>
<dbReference type="EMBL" id="SGXA01000003">
    <property type="protein sequence ID" value="RZS69170.1"/>
    <property type="molecule type" value="Genomic_DNA"/>
</dbReference>
<accession>A0A4V2F091</accession>
<keyword evidence="1 2" id="KW-0732">Signal</keyword>
<reference evidence="4 5" key="1">
    <citation type="submission" date="2019-02" db="EMBL/GenBank/DDBJ databases">
        <title>Genomic Encyclopedia of Type Strains, Phase IV (KMG-IV): sequencing the most valuable type-strain genomes for metagenomic binning, comparative biology and taxonomic classification.</title>
        <authorList>
            <person name="Goeker M."/>
        </authorList>
    </citation>
    <scope>NUCLEOTIDE SEQUENCE [LARGE SCALE GENOMIC DNA]</scope>
    <source>
        <strain evidence="4 5">DSM 18116</strain>
    </source>
</reference>
<dbReference type="Gene3D" id="3.40.50.1460">
    <property type="match status" value="1"/>
</dbReference>
<feature type="chain" id="PRO_5020367523" evidence="2">
    <location>
        <begin position="18"/>
        <end position="1686"/>
    </location>
</feature>
<dbReference type="RefSeq" id="WP_130543533.1">
    <property type="nucleotide sequence ID" value="NZ_CP042431.1"/>
</dbReference>
<comment type="caution">
    <text evidence="4">The sequence shown here is derived from an EMBL/GenBank/DDBJ whole genome shotgun (WGS) entry which is preliminary data.</text>
</comment>
<dbReference type="InterPro" id="IPR001769">
    <property type="entry name" value="Gingipain"/>
</dbReference>
<dbReference type="SUPFAM" id="SSF52129">
    <property type="entry name" value="Caspase-like"/>
    <property type="match status" value="1"/>
</dbReference>
<evidence type="ECO:0000313" key="5">
    <source>
        <dbReference type="Proteomes" id="UP000293874"/>
    </source>
</evidence>
<evidence type="ECO:0000259" key="3">
    <source>
        <dbReference type="Pfam" id="PF01364"/>
    </source>
</evidence>
<dbReference type="Proteomes" id="UP000293874">
    <property type="component" value="Unassembled WGS sequence"/>
</dbReference>
<dbReference type="Gene3D" id="2.60.40.10">
    <property type="entry name" value="Immunoglobulins"/>
    <property type="match status" value="1"/>
</dbReference>
<sequence length="1686" mass="188810">MRKFFTLLLVLVGFNLAAQPYNNEWIKYGQPYYKFRIGKTGLFRIPQAVLAAAGMENVPVENLEIWRNGVQVPFTPSAAGGALPPGGYIDFYGEKMDGKQDKAFYRNPVYQHTDKVSLLGDSATYFITAGAGPNPNRVVQGTNNAPSSSLTPEPYLMYKSGTYYTQKWNPGYASVLPEYVYLSSYDQGEFRSSLDISPSTARAINIGPLFPYIGGGPQATFSYGAAGNAQNARSVRALVNGSVVDEAVMDYFNDTKRTVNISTSLLTPATFAVRWENGSQVSTDRYVVSYFEIDYPRLFNFNNQAFFEFIWPAKGSPSLLEISNFKSGGQTPVLIDITNKIRYTAHIQDGKFRFEVPASATDIRYVMATVNQADYSLISSLQRRDFVNYTTAVPDANYLIISNSILFSGSNGNNPVEDYKQYRESAAGGGFKAVVAEIEQLVDQFGFGARKNPQAVRNYIEYARTHLNAPQKYVFIVGRGMIYSDYVQNSAAATSDRLNLVPTWGHPGSDNLMSAGFSNNPVANTPIGRLSVVHPAEVEDYLNKVKEHEAIQKNAPQTLEGREWMKNVVHVTGSSEPYLGSVLCNYMGAYKSIIADTLFGGKVSTFCKVSTNSVEQLTSDHLVRLFNEGISLLTYFGHSSSTTLEFNIDNPYNYNNQGKYPLFCVNGCNAGNFFTNTPARLLTNETLSEKFVLAKNRGAIGFIASTHLGVVSYLNLFLTNFYAEVCHKDYGKSIGEINRDALRDLFNNSGDYYSRMHAEQITLHGDPAVFLNGSERPDYVMEESGIRITPTFISVAESTFKLKVRMVNIGKAIKDSIMVEVKRQLPDNTYQTIYREKRRGIMWADSLAFDVPIVATRDKGRNRIYVTIDSENTTIETDESNNSAYKEFFIYDEEARPAYPFNLGIVHEPNTKFYASTANPFSQLRQYVMELDTTQLFNSSIKITRTISASGGVLEFDPAASFLDSTVYYWRVATVPPPGDNNYQWNNASFTYMAGTSTGFGQDHYFQHQQSTPVGLVLDTDRKWKFAETQNLIDVYSGVYPHAGGQDRDYAVFINDNPTMTSACVGSSIIFNVIDPKTMKPWKNVDDNGNNRNFMGSGNANSTCGPGRLYNFEYSYSNKTSRNNMVKFLDYVPDGFWIVARSVDATLPGLLPKNWKTDSTIGNTLYDRLLQFGFTQADTMNVAGSYAGIWKKNDPEITPQWIVSKVGIYDKIIMKTKAMTVDTVGYLSSPVLGPAKEWDKVMWRGRSLESPSKDHVGVEVIGINNNGTEVPLFTLNETQQNFDISGLDAETYPYMKLRMRNADSVNVNSPWQLRYWNVMYTAVPEGSLSPNLGYTTKDTVEIGEIVNIAMPFKNLTTTKFEDSLLVKVSVIDRNNVTKVVPVPKAKDLSGGDTAMVRLQLDTKEFPGNNTLVLDINPDNAQPEQYHFNNVLFRDFYVKPDYTNPLLDVTFDGVRIINRDIVSSKPHIQIKLKDEAKYMLLNDTTIGSVQLKFPDGNTKDYYFDNDTLRFTPATSGANNTATIDFFPQLISQNMSEGDEYELAIKAKDKSGNRAGTLEYRVAFRVISKPMISNLLNYPNPFSTSTAFVFTLTGSEIPTNIKIQILTVTGKIVREITKDELGPLHIGRNITEFKWNGTDQYGQKLANGVYLYRVVTTMNGKKMEKYKSEADNTDKYFNNGYGKMYLMR</sequence>
<dbReference type="OrthoDB" id="9757650at2"/>